<dbReference type="PANTHER" id="PTHR34501">
    <property type="entry name" value="PROTEIN YDDL-RELATED"/>
    <property type="match status" value="1"/>
</dbReference>
<evidence type="ECO:0000256" key="10">
    <source>
        <dbReference type="ARBA" id="ARBA00023237"/>
    </source>
</evidence>
<sequence>MKRIFAGFALTTALTCHAENVSFYGVLDDGLTYTTNQSGHSQLKLTNGSLGSSKFGLVADYKLDNGYRAFGRVEGGFDINTGKLANGGRLFGRQAFAGLESPYGTITVGRQYDLALDSLIGLSGAGRFGGVAATHASDEDNMWGSYSLTGVIKYNSPVFDGFKFAALFGPAGGGSEPSVGSKRSASVSYANEVLTSSAFYSRIGKPATTLYDAGSMPVAGASFSNPITSPVFSGYVSAQTRVEFGAGVNYLWGPVLTGFTYTSTRFEDVVRTPSTPFSGTATFDNYEVLATYRLNPTWMLGASYDYTKAQTATYQQWNAGAWYNLSKQVLLYALLYRQQATGRDSTGQLAVAALPYFIPSSNGQQGAMRVGLRVTF</sequence>
<dbReference type="STRING" id="1440762.Y882_05150"/>
<dbReference type="GO" id="GO:0006811">
    <property type="term" value="P:monoatomic ion transport"/>
    <property type="evidence" value="ECO:0007669"/>
    <property type="project" value="UniProtKB-KW"/>
</dbReference>
<dbReference type="SUPFAM" id="SSF56935">
    <property type="entry name" value="Porins"/>
    <property type="match status" value="1"/>
</dbReference>
<keyword evidence="5" id="KW-0812">Transmembrane</keyword>
<dbReference type="Pfam" id="PF13609">
    <property type="entry name" value="Porin_4"/>
    <property type="match status" value="1"/>
</dbReference>
<evidence type="ECO:0000256" key="2">
    <source>
        <dbReference type="ARBA" id="ARBA00011233"/>
    </source>
</evidence>
<dbReference type="RefSeq" id="WP_046970802.1">
    <property type="nucleotide sequence ID" value="NZ_JPLA01000013.1"/>
</dbReference>
<keyword evidence="10" id="KW-0998">Cell outer membrane</keyword>
<evidence type="ECO:0000256" key="11">
    <source>
        <dbReference type="SAM" id="SignalP"/>
    </source>
</evidence>
<keyword evidence="3" id="KW-0813">Transport</keyword>
<dbReference type="CDD" id="cd00342">
    <property type="entry name" value="gram_neg_porins"/>
    <property type="match status" value="1"/>
</dbReference>
<evidence type="ECO:0000256" key="9">
    <source>
        <dbReference type="ARBA" id="ARBA00023136"/>
    </source>
</evidence>
<evidence type="ECO:0000256" key="5">
    <source>
        <dbReference type="ARBA" id="ARBA00022692"/>
    </source>
</evidence>
<dbReference type="GO" id="GO:0046930">
    <property type="term" value="C:pore complex"/>
    <property type="evidence" value="ECO:0007669"/>
    <property type="project" value="UniProtKB-KW"/>
</dbReference>
<dbReference type="EMBL" id="JPLA01000013">
    <property type="protein sequence ID" value="KLD64817.1"/>
    <property type="molecule type" value="Genomic_DNA"/>
</dbReference>
<dbReference type="InterPro" id="IPR050298">
    <property type="entry name" value="Gram-neg_bact_OMP"/>
</dbReference>
<dbReference type="Gene3D" id="2.40.160.10">
    <property type="entry name" value="Porin"/>
    <property type="match status" value="1"/>
</dbReference>
<evidence type="ECO:0000256" key="8">
    <source>
        <dbReference type="ARBA" id="ARBA00023114"/>
    </source>
</evidence>
<keyword evidence="7" id="KW-0406">Ion transport</keyword>
<dbReference type="PANTHER" id="PTHR34501:SF9">
    <property type="entry name" value="MAJOR OUTER MEMBRANE PROTEIN P.IA"/>
    <property type="match status" value="1"/>
</dbReference>
<comment type="subcellular location">
    <subcellularLocation>
        <location evidence="1">Cell outer membrane</location>
        <topology evidence="1">Multi-pass membrane protein</topology>
    </subcellularLocation>
</comment>
<evidence type="ECO:0000313" key="14">
    <source>
        <dbReference type="Proteomes" id="UP000035481"/>
    </source>
</evidence>
<feature type="domain" description="Porin" evidence="12">
    <location>
        <begin position="10"/>
        <end position="338"/>
    </location>
</feature>
<dbReference type="OrthoDB" id="8957883at2"/>
<keyword evidence="4" id="KW-1134">Transmembrane beta strand</keyword>
<evidence type="ECO:0000256" key="1">
    <source>
        <dbReference type="ARBA" id="ARBA00004571"/>
    </source>
</evidence>
<comment type="caution">
    <text evidence="13">The sequence shown here is derived from an EMBL/GenBank/DDBJ whole genome shotgun (WGS) entry which is preliminary data.</text>
</comment>
<gene>
    <name evidence="13" type="ORF">Y882_05150</name>
</gene>
<protein>
    <submittedName>
        <fullName evidence="13">Porin</fullName>
    </submittedName>
</protein>
<comment type="subunit">
    <text evidence="2">Homotrimer.</text>
</comment>
<evidence type="ECO:0000256" key="7">
    <source>
        <dbReference type="ARBA" id="ARBA00023065"/>
    </source>
</evidence>
<dbReference type="GO" id="GO:0015288">
    <property type="term" value="F:porin activity"/>
    <property type="evidence" value="ECO:0007669"/>
    <property type="project" value="UniProtKB-KW"/>
</dbReference>
<evidence type="ECO:0000256" key="3">
    <source>
        <dbReference type="ARBA" id="ARBA00022448"/>
    </source>
</evidence>
<proteinExistence type="predicted"/>
<keyword evidence="8" id="KW-0626">Porin</keyword>
<dbReference type="PATRIC" id="fig|1440762.4.peg.376"/>
<evidence type="ECO:0000313" key="13">
    <source>
        <dbReference type="EMBL" id="KLD64817.1"/>
    </source>
</evidence>
<name>A0A0G9HAW4_9GAMM</name>
<evidence type="ECO:0000256" key="6">
    <source>
        <dbReference type="ARBA" id="ARBA00022729"/>
    </source>
</evidence>
<dbReference type="InterPro" id="IPR033900">
    <property type="entry name" value="Gram_neg_porin_domain"/>
</dbReference>
<evidence type="ECO:0000259" key="12">
    <source>
        <dbReference type="Pfam" id="PF13609"/>
    </source>
</evidence>
<dbReference type="GO" id="GO:0009279">
    <property type="term" value="C:cell outer membrane"/>
    <property type="evidence" value="ECO:0007669"/>
    <property type="project" value="UniProtKB-SubCell"/>
</dbReference>
<feature type="signal peptide" evidence="11">
    <location>
        <begin position="1"/>
        <end position="18"/>
    </location>
</feature>
<reference evidence="13 14" key="1">
    <citation type="journal article" date="2015" name="Antonie Van Leeuwenhoek">
        <title>A phylogenomic and molecular marker based taxonomic framework for the order Xanthomonadales: proposal to transfer the families Algiphilaceae and Solimonadaceae to the order Nevskiales ord. nov. and to create a new family within the order Xanthomonadales, the family Rhodanobacteraceae fam. nov., containing the genus Rhodanobacter and its closest relatives.</title>
        <authorList>
            <person name="Naushad S."/>
            <person name="Adeolu M."/>
            <person name="Wong S."/>
            <person name="Sohail M."/>
            <person name="Schellhorn H.E."/>
            <person name="Gupta R.S."/>
        </authorList>
    </citation>
    <scope>NUCLEOTIDE SEQUENCE [LARGE SCALE GENOMIC DNA]</scope>
    <source>
        <strain evidence="13 14">DSM 16301</strain>
    </source>
</reference>
<organism evidence="13 14">
    <name type="scientific">Dyella japonica DSM 16301</name>
    <dbReference type="NCBI Taxonomy" id="1440762"/>
    <lineage>
        <taxon>Bacteria</taxon>
        <taxon>Pseudomonadati</taxon>
        <taxon>Pseudomonadota</taxon>
        <taxon>Gammaproteobacteria</taxon>
        <taxon>Lysobacterales</taxon>
        <taxon>Rhodanobacteraceae</taxon>
        <taxon>Dyella</taxon>
    </lineage>
</organism>
<evidence type="ECO:0000256" key="4">
    <source>
        <dbReference type="ARBA" id="ARBA00022452"/>
    </source>
</evidence>
<dbReference type="AlphaFoldDB" id="A0A0G9HAW4"/>
<dbReference type="InterPro" id="IPR023614">
    <property type="entry name" value="Porin_dom_sf"/>
</dbReference>
<keyword evidence="6 11" id="KW-0732">Signal</keyword>
<accession>A0A0G9HAW4</accession>
<keyword evidence="9" id="KW-0472">Membrane</keyword>
<dbReference type="Proteomes" id="UP000035481">
    <property type="component" value="Unassembled WGS sequence"/>
</dbReference>
<feature type="chain" id="PRO_5002576477" evidence="11">
    <location>
        <begin position="19"/>
        <end position="376"/>
    </location>
</feature>